<dbReference type="HOGENOM" id="CLU_016511_0_0_1"/>
<evidence type="ECO:0000313" key="3">
    <source>
        <dbReference type="EMBL" id="KIP07565.1"/>
    </source>
</evidence>
<dbReference type="GO" id="GO:0033925">
    <property type="term" value="F:mannosyl-glycoprotein endo-beta-N-acetylglucosaminidase activity"/>
    <property type="evidence" value="ECO:0007669"/>
    <property type="project" value="UniProtKB-EC"/>
</dbReference>
<sequence>MPLRGAAHSPLAGDEAPFFRSLADLDEWASKPTAKLTGCLPFKPRPSVSDTANHRGKLLACHDYKGGYTEKPEARAYTFNFWSLCDTFIYFSHHRVTIPPSGWINAAHRQGVKMLGTLIFEHQESEAECLRLLVGRLPQSQSGPAHPNAMRSLPVSPHYARLLAELAQQRGFDGYLLNVEVPLRGSVEQTRALCMWIALLEHELKRVVGEHAQVMWYDSVILDGRLAWQDRLNAFNLPFFMPSNSFFTNYTWGPNYPSLMANYFLSLAQSGDEESVKKLRDIFVGIDVWGRGQHGGGGTSCYKAMTHIDPEFLGLSVALFGHAWTWESEQDKPGWNWDAWWKYERTLWVGPADAADTPDVEDPHPPGHSDSQCNHGPYKPISSFFLREPPPNPSVLPFFTSFSPGVGQGWYVNGQKVWEATTDGWTDVDKNSSTGDLLWPRPALAWHDFERLEPLPAALPSIDMHDAWLGGNSIRISLSVAGSDAEDAFFRCLWIPIQSLALSPGTQYIATLVYKDDFVSSGVEGDLGLFAKVTGDDPAGEITIAPLGAQCGDMDRGWKRLSVQLTLPAGVSEMTCALGMVLGFAAEDPTGPLKLVLTIGSLAVHPAPDPTMAAPSPRIIWADHRSSPPPDVPATAGRFSGELSWEVGEYLPPLTSLSLNGPEDPKPAWPTSSLPPALLYCNVYALPHTPGKPGVQPEDASFIGTTGFGGRANRFYVDPACLASLVDEAQVVRFYVQGVTERGVVLPWQDCVFVDVTG</sequence>
<dbReference type="PANTHER" id="PTHR13246">
    <property type="entry name" value="ENDO BETA N-ACETYLGLUCOSAMINIDASE"/>
    <property type="match status" value="1"/>
</dbReference>
<dbReference type="Proteomes" id="UP000053257">
    <property type="component" value="Unassembled WGS sequence"/>
</dbReference>
<dbReference type="OrthoDB" id="284473at2759"/>
<dbReference type="PANTHER" id="PTHR13246:SF1">
    <property type="entry name" value="CYTOSOLIC ENDO-BETA-N-ACETYLGLUCOSAMINIDASE"/>
    <property type="match status" value="1"/>
</dbReference>
<reference evidence="3 4" key="1">
    <citation type="journal article" date="2014" name="PLoS Genet.">
        <title>Analysis of the Phlebiopsis gigantea genome, transcriptome and secretome provides insight into its pioneer colonization strategies of wood.</title>
        <authorList>
            <person name="Hori C."/>
            <person name="Ishida T."/>
            <person name="Igarashi K."/>
            <person name="Samejima M."/>
            <person name="Suzuki H."/>
            <person name="Master E."/>
            <person name="Ferreira P."/>
            <person name="Ruiz-Duenas F.J."/>
            <person name="Held B."/>
            <person name="Canessa P."/>
            <person name="Larrondo L.F."/>
            <person name="Schmoll M."/>
            <person name="Druzhinina I.S."/>
            <person name="Kubicek C.P."/>
            <person name="Gaskell J.A."/>
            <person name="Kersten P."/>
            <person name="St John F."/>
            <person name="Glasner J."/>
            <person name="Sabat G."/>
            <person name="Splinter BonDurant S."/>
            <person name="Syed K."/>
            <person name="Yadav J."/>
            <person name="Mgbeahuruike A.C."/>
            <person name="Kovalchuk A."/>
            <person name="Asiegbu F.O."/>
            <person name="Lackner G."/>
            <person name="Hoffmeister D."/>
            <person name="Rencoret J."/>
            <person name="Gutierrez A."/>
            <person name="Sun H."/>
            <person name="Lindquist E."/>
            <person name="Barry K."/>
            <person name="Riley R."/>
            <person name="Grigoriev I.V."/>
            <person name="Henrissat B."/>
            <person name="Kues U."/>
            <person name="Berka R.M."/>
            <person name="Martinez A.T."/>
            <person name="Covert S.F."/>
            <person name="Blanchette R.A."/>
            <person name="Cullen D."/>
        </authorList>
    </citation>
    <scope>NUCLEOTIDE SEQUENCE [LARGE SCALE GENOMIC DNA]</scope>
    <source>
        <strain evidence="3 4">11061_1 CR5-6</strain>
    </source>
</reference>
<dbReference type="InterPro" id="IPR005201">
    <property type="entry name" value="TIM_ENGase"/>
</dbReference>
<keyword evidence="3" id="KW-0378">Hydrolase</keyword>
<evidence type="ECO:0000259" key="2">
    <source>
        <dbReference type="Pfam" id="PF03644"/>
    </source>
</evidence>
<protein>
    <submittedName>
        <fullName evidence="3">Glycoside hydrolase family 85 protein</fullName>
    </submittedName>
</protein>
<keyword evidence="4" id="KW-1185">Reference proteome</keyword>
<dbReference type="InterPro" id="IPR032979">
    <property type="entry name" value="ENGase"/>
</dbReference>
<dbReference type="GO" id="GO:0005829">
    <property type="term" value="C:cytosol"/>
    <property type="evidence" value="ECO:0007669"/>
    <property type="project" value="UniProtKB-SubCell"/>
</dbReference>
<accession>A0A0C3SB26</accession>
<name>A0A0C3SB26_PHLG1</name>
<organism evidence="3 4">
    <name type="scientific">Phlebiopsis gigantea (strain 11061_1 CR5-6)</name>
    <name type="common">White-rot fungus</name>
    <name type="synonym">Peniophora gigantea</name>
    <dbReference type="NCBI Taxonomy" id="745531"/>
    <lineage>
        <taxon>Eukaryota</taxon>
        <taxon>Fungi</taxon>
        <taxon>Dikarya</taxon>
        <taxon>Basidiomycota</taxon>
        <taxon>Agaricomycotina</taxon>
        <taxon>Agaricomycetes</taxon>
        <taxon>Polyporales</taxon>
        <taxon>Phanerochaetaceae</taxon>
        <taxon>Phlebiopsis</taxon>
    </lineage>
</organism>
<gene>
    <name evidence="3" type="primary">PHLGI414896</name>
    <name evidence="3" type="ORF">PHLGIDRAFT_414896</name>
</gene>
<proteinExistence type="predicted"/>
<dbReference type="Gene3D" id="3.20.20.80">
    <property type="entry name" value="Glycosidases"/>
    <property type="match status" value="1"/>
</dbReference>
<evidence type="ECO:0000256" key="1">
    <source>
        <dbReference type="SAM" id="MobiDB-lite"/>
    </source>
</evidence>
<feature type="domain" description="Cytosolic endo-beta-N-acetylglucosaminidase TIM barrel" evidence="2">
    <location>
        <begin position="70"/>
        <end position="410"/>
    </location>
</feature>
<dbReference type="EMBL" id="KN840495">
    <property type="protein sequence ID" value="KIP07565.1"/>
    <property type="molecule type" value="Genomic_DNA"/>
</dbReference>
<dbReference type="Gene3D" id="2.60.120.260">
    <property type="entry name" value="Galactose-binding domain-like"/>
    <property type="match status" value="1"/>
</dbReference>
<feature type="region of interest" description="Disordered" evidence="1">
    <location>
        <begin position="353"/>
        <end position="374"/>
    </location>
</feature>
<dbReference type="AlphaFoldDB" id="A0A0C3SB26"/>
<dbReference type="Pfam" id="PF03644">
    <property type="entry name" value="Glyco_hydro_85"/>
    <property type="match status" value="1"/>
</dbReference>
<evidence type="ECO:0000313" key="4">
    <source>
        <dbReference type="Proteomes" id="UP000053257"/>
    </source>
</evidence>
<dbReference type="STRING" id="745531.A0A0C3SB26"/>